<evidence type="ECO:0000313" key="13">
    <source>
        <dbReference type="Proteomes" id="UP001630127"/>
    </source>
</evidence>
<feature type="transmembrane region" description="Helical" evidence="10">
    <location>
        <begin position="76"/>
        <end position="98"/>
    </location>
</feature>
<evidence type="ECO:0000256" key="4">
    <source>
        <dbReference type="ARBA" id="ARBA00022597"/>
    </source>
</evidence>
<feature type="transmembrane region" description="Helical" evidence="10">
    <location>
        <begin position="438"/>
        <end position="458"/>
    </location>
</feature>
<name>A0ABD3B364_9GENT</name>
<evidence type="ECO:0000256" key="8">
    <source>
        <dbReference type="ARBA" id="ARBA00044504"/>
    </source>
</evidence>
<dbReference type="PANTHER" id="PTHR48021:SF25">
    <property type="entry name" value="SUGAR TRANSPORTER ERD6-LIKE 5"/>
    <property type="match status" value="1"/>
</dbReference>
<evidence type="ECO:0000259" key="11">
    <source>
        <dbReference type="PROSITE" id="PS50850"/>
    </source>
</evidence>
<dbReference type="AlphaFoldDB" id="A0ABD3B364"/>
<dbReference type="PROSITE" id="PS50850">
    <property type="entry name" value="MFS"/>
    <property type="match status" value="1"/>
</dbReference>
<keyword evidence="3 9" id="KW-0813">Transport</keyword>
<keyword evidence="13" id="KW-1185">Reference proteome</keyword>
<dbReference type="GO" id="GO:0016020">
    <property type="term" value="C:membrane"/>
    <property type="evidence" value="ECO:0007669"/>
    <property type="project" value="UniProtKB-SubCell"/>
</dbReference>
<evidence type="ECO:0000256" key="9">
    <source>
        <dbReference type="RuleBase" id="RU003346"/>
    </source>
</evidence>
<dbReference type="InterPro" id="IPR020846">
    <property type="entry name" value="MFS_dom"/>
</dbReference>
<dbReference type="Gene3D" id="1.20.1250.20">
    <property type="entry name" value="MFS general substrate transporter like domains"/>
    <property type="match status" value="1"/>
</dbReference>
<feature type="transmembrane region" description="Helical" evidence="10">
    <location>
        <begin position="310"/>
        <end position="330"/>
    </location>
</feature>
<evidence type="ECO:0000256" key="2">
    <source>
        <dbReference type="ARBA" id="ARBA00010992"/>
    </source>
</evidence>
<evidence type="ECO:0000256" key="6">
    <source>
        <dbReference type="ARBA" id="ARBA00022989"/>
    </source>
</evidence>
<feature type="transmembrane region" description="Helical" evidence="10">
    <location>
        <begin position="409"/>
        <end position="432"/>
    </location>
</feature>
<dbReference type="InterPro" id="IPR005828">
    <property type="entry name" value="MFS_sugar_transport-like"/>
</dbReference>
<evidence type="ECO:0000256" key="3">
    <source>
        <dbReference type="ARBA" id="ARBA00022448"/>
    </source>
</evidence>
<dbReference type="InterPro" id="IPR036259">
    <property type="entry name" value="MFS_trans_sf"/>
</dbReference>
<feature type="transmembrane region" description="Helical" evidence="10">
    <location>
        <begin position="167"/>
        <end position="185"/>
    </location>
</feature>
<gene>
    <name evidence="12" type="ORF">ACH5RR_001356</name>
</gene>
<dbReference type="EMBL" id="JBJUIK010000001">
    <property type="protein sequence ID" value="KAL3537990.1"/>
    <property type="molecule type" value="Genomic_DNA"/>
</dbReference>
<dbReference type="PANTHER" id="PTHR48021">
    <property type="match status" value="1"/>
</dbReference>
<dbReference type="InterPro" id="IPR003663">
    <property type="entry name" value="Sugar/inositol_transpt"/>
</dbReference>
<feature type="transmembrane region" description="Helical" evidence="10">
    <location>
        <begin position="339"/>
        <end position="360"/>
    </location>
</feature>
<sequence length="478" mass="51699">MDEQQLESSLLIVEDGINNITEERESQYCSDETAAVTSVVVFSTCVAVLGSFSYGFAAAFTSPAEAGIMRDLGLSIAEYSVFGSMMSIGAMIGAVFCGKITHHIGRKGTMWLVEFFCISGWLAAVFAKGALLLDFGRLSVGVGVALQCYVAPVYIGEVTPKSIRGACTFANQFIATFGMSLMYFIGNIIRWRILAAIGIIPCVLQVLGLFFIPESPRWLATIGQEKNFEATLQQLRGANVDTSQEANEIRNSVETSRQLSKFQFLDLFDKKYAPSLVLAVGVTILVQFGGAYGIGSYASSIFEAAGCSSSLGSTALAIVQLVFASLGVVLTDKCGRRQLWMVSAAGTCLGNILVGLAFLLQELHKSKEISPLLVLIGILVFSSSFSIGMSGIQWLILSELLPMNVKGTAGSLITFLNWSMSWIVTYTFNFIFEWSETGTFLIFAGFCGSTFLFVAKLLPETKGRTLEEIQAIMTSNLK</sequence>
<dbReference type="CDD" id="cd17358">
    <property type="entry name" value="MFS_GLUT6_8_Class3_like"/>
    <property type="match status" value="1"/>
</dbReference>
<feature type="transmembrane region" description="Helical" evidence="10">
    <location>
        <begin position="110"/>
        <end position="132"/>
    </location>
</feature>
<evidence type="ECO:0000256" key="1">
    <source>
        <dbReference type="ARBA" id="ARBA00004141"/>
    </source>
</evidence>
<keyword evidence="4" id="KW-0762">Sugar transport</keyword>
<evidence type="ECO:0000313" key="12">
    <source>
        <dbReference type="EMBL" id="KAL3537990.1"/>
    </source>
</evidence>
<comment type="similarity">
    <text evidence="2 9">Belongs to the major facilitator superfamily. Sugar transporter (TC 2.A.1.1) family.</text>
</comment>
<keyword evidence="6 10" id="KW-1133">Transmembrane helix</keyword>
<evidence type="ECO:0000256" key="10">
    <source>
        <dbReference type="SAM" id="Phobius"/>
    </source>
</evidence>
<dbReference type="Proteomes" id="UP001630127">
    <property type="component" value="Unassembled WGS sequence"/>
</dbReference>
<dbReference type="InterPro" id="IPR050549">
    <property type="entry name" value="MFS_Trehalose_Transporter"/>
</dbReference>
<dbReference type="PRINTS" id="PR00171">
    <property type="entry name" value="SUGRTRNSPORT"/>
</dbReference>
<proteinExistence type="inferred from homology"/>
<dbReference type="FunFam" id="1.20.1250.20:FF:000043">
    <property type="entry name" value="sugar transporter ERD6-like 6"/>
    <property type="match status" value="1"/>
</dbReference>
<dbReference type="NCBIfam" id="TIGR00879">
    <property type="entry name" value="SP"/>
    <property type="match status" value="1"/>
</dbReference>
<feature type="domain" description="Major facilitator superfamily (MFS) profile" evidence="11">
    <location>
        <begin position="43"/>
        <end position="462"/>
    </location>
</feature>
<comment type="caution">
    <text evidence="12">The sequence shown here is derived from an EMBL/GenBank/DDBJ whole genome shotgun (WGS) entry which is preliminary data.</text>
</comment>
<dbReference type="InterPro" id="IPR044775">
    <property type="entry name" value="MFS_ERD6/Tret1-like"/>
</dbReference>
<accession>A0ABD3B364</accession>
<comment type="similarity">
    <text evidence="8">Belongs to the major facilitator superfamily. Phosphate:H(+) symporter (TC 2.A.1.9) family.</text>
</comment>
<dbReference type="Pfam" id="PF00083">
    <property type="entry name" value="Sugar_tr"/>
    <property type="match status" value="1"/>
</dbReference>
<reference evidence="12 13" key="1">
    <citation type="submission" date="2024-11" db="EMBL/GenBank/DDBJ databases">
        <title>A near-complete genome assembly of Cinchona calisaya.</title>
        <authorList>
            <person name="Lian D.C."/>
            <person name="Zhao X.W."/>
            <person name="Wei L."/>
        </authorList>
    </citation>
    <scope>NUCLEOTIDE SEQUENCE [LARGE SCALE GENOMIC DNA]</scope>
    <source>
        <tissue evidence="12">Nenye</tissue>
    </source>
</reference>
<protein>
    <recommendedName>
        <fullName evidence="11">Major facilitator superfamily (MFS) profile domain-containing protein</fullName>
    </recommendedName>
</protein>
<feature type="transmembrane region" description="Helical" evidence="10">
    <location>
        <begin position="191"/>
        <end position="212"/>
    </location>
</feature>
<keyword evidence="7 10" id="KW-0472">Membrane</keyword>
<comment type="subcellular location">
    <subcellularLocation>
        <location evidence="1">Membrane</location>
        <topology evidence="1">Multi-pass membrane protein</topology>
    </subcellularLocation>
</comment>
<evidence type="ECO:0000256" key="7">
    <source>
        <dbReference type="ARBA" id="ARBA00023136"/>
    </source>
</evidence>
<dbReference type="SUPFAM" id="SSF103473">
    <property type="entry name" value="MFS general substrate transporter"/>
    <property type="match status" value="1"/>
</dbReference>
<feature type="transmembrane region" description="Helical" evidence="10">
    <location>
        <begin position="138"/>
        <end position="155"/>
    </location>
</feature>
<evidence type="ECO:0000256" key="5">
    <source>
        <dbReference type="ARBA" id="ARBA00022692"/>
    </source>
</evidence>
<feature type="transmembrane region" description="Helical" evidence="10">
    <location>
        <begin position="34"/>
        <end position="56"/>
    </location>
</feature>
<organism evidence="12 13">
    <name type="scientific">Cinchona calisaya</name>
    <dbReference type="NCBI Taxonomy" id="153742"/>
    <lineage>
        <taxon>Eukaryota</taxon>
        <taxon>Viridiplantae</taxon>
        <taxon>Streptophyta</taxon>
        <taxon>Embryophyta</taxon>
        <taxon>Tracheophyta</taxon>
        <taxon>Spermatophyta</taxon>
        <taxon>Magnoliopsida</taxon>
        <taxon>eudicotyledons</taxon>
        <taxon>Gunneridae</taxon>
        <taxon>Pentapetalae</taxon>
        <taxon>asterids</taxon>
        <taxon>lamiids</taxon>
        <taxon>Gentianales</taxon>
        <taxon>Rubiaceae</taxon>
        <taxon>Cinchonoideae</taxon>
        <taxon>Cinchoneae</taxon>
        <taxon>Cinchona</taxon>
    </lineage>
</organism>
<keyword evidence="5 10" id="KW-0812">Transmembrane</keyword>
<feature type="transmembrane region" description="Helical" evidence="10">
    <location>
        <begin position="276"/>
        <end position="298"/>
    </location>
</feature>
<feature type="transmembrane region" description="Helical" evidence="10">
    <location>
        <begin position="372"/>
        <end position="397"/>
    </location>
</feature>